<dbReference type="RefSeq" id="WP_012216629.1">
    <property type="nucleotide sequence ID" value="NC_010086.1"/>
</dbReference>
<evidence type="ECO:0000256" key="1">
    <source>
        <dbReference type="ARBA" id="ARBA00023125"/>
    </source>
</evidence>
<dbReference type="AlphaFoldDB" id="A0A0H3KMV9"/>
<dbReference type="PANTHER" id="PTHR43214:SF17">
    <property type="entry name" value="TRANSCRIPTIONAL REGULATORY PROTEIN RCSB"/>
    <property type="match status" value="1"/>
</dbReference>
<dbReference type="KEGG" id="bmj:BMULJ_04739"/>
<dbReference type="InterPro" id="IPR036388">
    <property type="entry name" value="WH-like_DNA-bd_sf"/>
</dbReference>
<dbReference type="InterPro" id="IPR039420">
    <property type="entry name" value="WalR-like"/>
</dbReference>
<dbReference type="SMART" id="SM00421">
    <property type="entry name" value="HTH_LUXR"/>
    <property type="match status" value="1"/>
</dbReference>
<name>A0A0H3KMV9_BURM1</name>
<dbReference type="SUPFAM" id="SSF46894">
    <property type="entry name" value="C-terminal effector domain of the bipartite response regulators"/>
    <property type="match status" value="1"/>
</dbReference>
<dbReference type="CDD" id="cd06170">
    <property type="entry name" value="LuxR_C_like"/>
    <property type="match status" value="1"/>
</dbReference>
<dbReference type="GO" id="GO:0006355">
    <property type="term" value="P:regulation of DNA-templated transcription"/>
    <property type="evidence" value="ECO:0007669"/>
    <property type="project" value="InterPro"/>
</dbReference>
<evidence type="ECO:0000313" key="3">
    <source>
        <dbReference type="EMBL" id="BAG46586.1"/>
    </source>
</evidence>
<keyword evidence="1" id="KW-0238">DNA-binding</keyword>
<dbReference type="InterPro" id="IPR000792">
    <property type="entry name" value="Tscrpt_reg_LuxR_C"/>
</dbReference>
<dbReference type="PANTHER" id="PTHR43214">
    <property type="entry name" value="TWO-COMPONENT RESPONSE REGULATOR"/>
    <property type="match status" value="1"/>
</dbReference>
<dbReference type="PROSITE" id="PS50043">
    <property type="entry name" value="HTH_LUXR_2"/>
    <property type="match status" value="1"/>
</dbReference>
<sequence>MRKFSVRTVFAYDWPLALVGMEHVVAAGCAIELVAAYPTAAELVAAFDTVDCHVLLVDYSLRGDGRIEGLALLERLTRVRPEVGVVALVRNESPVILRSILAHGATSIVSKGDDVGHIVTAVHSAYSGGRYLSPLVRRALDASGSEPAPAKLSSREVEVIRLYLSGIPIKAIAQRLNKGKQTVSAQKISAMKKLGAHNDVELIRYAAGLGLGGATLDATVPRAPRVRGTARVDD</sequence>
<dbReference type="PRINTS" id="PR00038">
    <property type="entry name" value="HTHLUXR"/>
</dbReference>
<dbReference type="EMBL" id="AP009386">
    <property type="protein sequence ID" value="BAG46586.1"/>
    <property type="molecule type" value="Genomic_DNA"/>
</dbReference>
<keyword evidence="4" id="KW-1185">Reference proteome</keyword>
<dbReference type="STRING" id="395019.BMULJ_04739"/>
<reference evidence="3 4" key="1">
    <citation type="submission" date="2007-04" db="EMBL/GenBank/DDBJ databases">
        <title>Complete genome sequence of Burkholderia multivorans ATCC 17616.</title>
        <authorList>
            <person name="Ohtsubo Y."/>
            <person name="Yamashita A."/>
            <person name="Kurokawa K."/>
            <person name="Takami H."/>
            <person name="Yuhara S."/>
            <person name="Nishiyama E."/>
            <person name="Endo R."/>
            <person name="Miyazaki R."/>
            <person name="Ono A."/>
            <person name="Yano K."/>
            <person name="Ito M."/>
            <person name="Sota M."/>
            <person name="Yuji N."/>
            <person name="Hattori M."/>
            <person name="Tsuda M."/>
        </authorList>
    </citation>
    <scope>NUCLEOTIDE SEQUENCE [LARGE SCALE GENOMIC DNA]</scope>
    <source>
        <strain evidence="4">ATCC 17616 / 249</strain>
    </source>
</reference>
<dbReference type="eggNOG" id="COG2197">
    <property type="taxonomic scope" value="Bacteria"/>
</dbReference>
<gene>
    <name evidence="3" type="ordered locus">BMULJ_04739</name>
</gene>
<dbReference type="HOGENOM" id="CLU_000445_90_1_4"/>
<evidence type="ECO:0000259" key="2">
    <source>
        <dbReference type="PROSITE" id="PS50043"/>
    </source>
</evidence>
<evidence type="ECO:0000313" key="4">
    <source>
        <dbReference type="Proteomes" id="UP000008815"/>
    </source>
</evidence>
<dbReference type="Gene3D" id="1.10.10.10">
    <property type="entry name" value="Winged helix-like DNA-binding domain superfamily/Winged helix DNA-binding domain"/>
    <property type="match status" value="1"/>
</dbReference>
<dbReference type="SUPFAM" id="SSF52172">
    <property type="entry name" value="CheY-like"/>
    <property type="match status" value="1"/>
</dbReference>
<dbReference type="Gene3D" id="3.40.50.2300">
    <property type="match status" value="1"/>
</dbReference>
<feature type="domain" description="HTH luxR-type" evidence="2">
    <location>
        <begin position="145"/>
        <end position="210"/>
    </location>
</feature>
<dbReference type="InterPro" id="IPR011006">
    <property type="entry name" value="CheY-like_superfamily"/>
</dbReference>
<organism evidence="3 4">
    <name type="scientific">Burkholderia multivorans (strain ATCC 17616 / 249)</name>
    <dbReference type="NCBI Taxonomy" id="395019"/>
    <lineage>
        <taxon>Bacteria</taxon>
        <taxon>Pseudomonadati</taxon>
        <taxon>Pseudomonadota</taxon>
        <taxon>Betaproteobacteria</taxon>
        <taxon>Burkholderiales</taxon>
        <taxon>Burkholderiaceae</taxon>
        <taxon>Burkholderia</taxon>
        <taxon>Burkholderia cepacia complex</taxon>
    </lineage>
</organism>
<dbReference type="GO" id="GO:0003677">
    <property type="term" value="F:DNA binding"/>
    <property type="evidence" value="ECO:0007669"/>
    <property type="project" value="UniProtKB-KW"/>
</dbReference>
<dbReference type="InterPro" id="IPR016032">
    <property type="entry name" value="Sig_transdc_resp-reg_C-effctor"/>
</dbReference>
<dbReference type="Pfam" id="PF00196">
    <property type="entry name" value="GerE"/>
    <property type="match status" value="1"/>
</dbReference>
<proteinExistence type="predicted"/>
<dbReference type="KEGG" id="bmu:Bmul_3779"/>
<accession>A0A0H3KMV9</accession>
<dbReference type="Proteomes" id="UP000008815">
    <property type="component" value="Chromosome 2"/>
</dbReference>
<protein>
    <submittedName>
        <fullName evidence="3">Signal transduction response regulator</fullName>
    </submittedName>
</protein>